<accession>A0A1H9D6V4</accession>
<dbReference type="Proteomes" id="UP000199496">
    <property type="component" value="Unassembled WGS sequence"/>
</dbReference>
<dbReference type="Pfam" id="PF11612">
    <property type="entry name" value="T2SSJ"/>
    <property type="match status" value="1"/>
</dbReference>
<dbReference type="Pfam" id="PF07963">
    <property type="entry name" value="N_methyl"/>
    <property type="match status" value="1"/>
</dbReference>
<dbReference type="InterPro" id="IPR012902">
    <property type="entry name" value="N_methyl_site"/>
</dbReference>
<dbReference type="GO" id="GO:0005886">
    <property type="term" value="C:plasma membrane"/>
    <property type="evidence" value="ECO:0007669"/>
    <property type="project" value="UniProtKB-SubCell"/>
</dbReference>
<dbReference type="NCBIfam" id="TIGR01711">
    <property type="entry name" value="gspJ"/>
    <property type="match status" value="1"/>
</dbReference>
<dbReference type="GO" id="GO:0015627">
    <property type="term" value="C:type II protein secretion system complex"/>
    <property type="evidence" value="ECO:0007669"/>
    <property type="project" value="InterPro"/>
</dbReference>
<dbReference type="PANTHER" id="PTHR39583">
    <property type="entry name" value="TYPE II SECRETION SYSTEM PROTEIN J-RELATED"/>
    <property type="match status" value="1"/>
</dbReference>
<evidence type="ECO:0000256" key="2">
    <source>
        <dbReference type="ARBA" id="ARBA00011084"/>
    </source>
</evidence>
<dbReference type="PROSITE" id="PS00409">
    <property type="entry name" value="PROKAR_NTER_METHYL"/>
    <property type="match status" value="1"/>
</dbReference>
<dbReference type="STRING" id="867345.SAMN05421693_11633"/>
<dbReference type="NCBIfam" id="TIGR02532">
    <property type="entry name" value="IV_pilin_GFxxxE"/>
    <property type="match status" value="1"/>
</dbReference>
<keyword evidence="7" id="KW-0812">Transmembrane</keyword>
<dbReference type="Gene3D" id="2.10.70.20">
    <property type="entry name" value="gspk-gspi-gspj complex like domains"/>
    <property type="match status" value="1"/>
</dbReference>
<sequence length="219" mass="24143">MKRSRPPLARHARGFTLLELIASLAVFALVSVMAYGGLRAVLEARAQTDESAARLAEVQMAMTLLGRDLEQVARRPIRDDLGEFQMPIDHDGLQVPPRLELIRAGVRGGAGGSSLQRVAWAMEAGSLYRLHWSVLDGGGDDPVDAIPVIQGREGFGLRDWELRFHHRDGIEGLTTSTVWPPLGVDQDNMILPLAVELVLDLEGMGRISRWFPVLEPPRD</sequence>
<keyword evidence="9" id="KW-0472">Membrane</keyword>
<dbReference type="SUPFAM" id="SSF54523">
    <property type="entry name" value="Pili subunits"/>
    <property type="match status" value="1"/>
</dbReference>
<protein>
    <recommendedName>
        <fullName evidence="3">Type II secretion system protein J</fullName>
    </recommendedName>
</protein>
<evidence type="ECO:0000256" key="5">
    <source>
        <dbReference type="ARBA" id="ARBA00022481"/>
    </source>
</evidence>
<keyword evidence="5" id="KW-0488">Methylation</keyword>
<dbReference type="PANTHER" id="PTHR39583:SF2">
    <property type="entry name" value="TYPE II SECRETION SYSTEM PROTEIN J"/>
    <property type="match status" value="1"/>
</dbReference>
<comment type="subcellular location">
    <subcellularLocation>
        <location evidence="1">Cell inner membrane</location>
        <topology evidence="1">Single-pass membrane protein</topology>
    </subcellularLocation>
</comment>
<evidence type="ECO:0000256" key="9">
    <source>
        <dbReference type="ARBA" id="ARBA00023136"/>
    </source>
</evidence>
<evidence type="ECO:0000313" key="11">
    <source>
        <dbReference type="Proteomes" id="UP000199496"/>
    </source>
</evidence>
<evidence type="ECO:0000256" key="1">
    <source>
        <dbReference type="ARBA" id="ARBA00004377"/>
    </source>
</evidence>
<dbReference type="RefSeq" id="WP_238375909.1">
    <property type="nucleotide sequence ID" value="NZ_FOFO01000016.1"/>
</dbReference>
<organism evidence="10 11">
    <name type="scientific">Ectothiorhodospira magna</name>
    <dbReference type="NCBI Taxonomy" id="867345"/>
    <lineage>
        <taxon>Bacteria</taxon>
        <taxon>Pseudomonadati</taxon>
        <taxon>Pseudomonadota</taxon>
        <taxon>Gammaproteobacteria</taxon>
        <taxon>Chromatiales</taxon>
        <taxon>Ectothiorhodospiraceae</taxon>
        <taxon>Ectothiorhodospira</taxon>
    </lineage>
</organism>
<evidence type="ECO:0000256" key="3">
    <source>
        <dbReference type="ARBA" id="ARBA00021539"/>
    </source>
</evidence>
<comment type="similarity">
    <text evidence="2">Belongs to the GSP J family.</text>
</comment>
<evidence type="ECO:0000256" key="4">
    <source>
        <dbReference type="ARBA" id="ARBA00022475"/>
    </source>
</evidence>
<evidence type="ECO:0000256" key="6">
    <source>
        <dbReference type="ARBA" id="ARBA00022519"/>
    </source>
</evidence>
<keyword evidence="8" id="KW-1133">Transmembrane helix</keyword>
<dbReference type="InterPro" id="IPR045584">
    <property type="entry name" value="Pilin-like"/>
</dbReference>
<dbReference type="InterPro" id="IPR051621">
    <property type="entry name" value="T2SS_protein_J"/>
</dbReference>
<evidence type="ECO:0000256" key="7">
    <source>
        <dbReference type="ARBA" id="ARBA00022692"/>
    </source>
</evidence>
<keyword evidence="4" id="KW-1003">Cell membrane</keyword>
<evidence type="ECO:0000313" key="10">
    <source>
        <dbReference type="EMBL" id="SEQ08593.1"/>
    </source>
</evidence>
<dbReference type="EMBL" id="FOFO01000016">
    <property type="protein sequence ID" value="SEQ08593.1"/>
    <property type="molecule type" value="Genomic_DNA"/>
</dbReference>
<gene>
    <name evidence="10" type="ORF">SAMN05421693_11633</name>
</gene>
<keyword evidence="11" id="KW-1185">Reference proteome</keyword>
<name>A0A1H9D6V4_9GAMM</name>
<proteinExistence type="inferred from homology"/>
<dbReference type="Gene3D" id="3.10.610.10">
    <property type="entry name" value="GSPII I/J protein-like"/>
    <property type="match status" value="1"/>
</dbReference>
<keyword evidence="6" id="KW-0997">Cell inner membrane</keyword>
<evidence type="ECO:0000256" key="8">
    <source>
        <dbReference type="ARBA" id="ARBA00022989"/>
    </source>
</evidence>
<dbReference type="GO" id="GO:0015628">
    <property type="term" value="P:protein secretion by the type II secretion system"/>
    <property type="evidence" value="ECO:0007669"/>
    <property type="project" value="InterPro"/>
</dbReference>
<dbReference type="AlphaFoldDB" id="A0A1H9D6V4"/>
<dbReference type="InterPro" id="IPR010055">
    <property type="entry name" value="T2SS_protein-GspJ"/>
</dbReference>
<reference evidence="10 11" key="1">
    <citation type="submission" date="2016-10" db="EMBL/GenBank/DDBJ databases">
        <authorList>
            <person name="de Groot N.N."/>
        </authorList>
    </citation>
    <scope>NUCLEOTIDE SEQUENCE [LARGE SCALE GENOMIC DNA]</scope>
    <source>
        <strain evidence="10 11">B7-7</strain>
    </source>
</reference>